<proteinExistence type="predicted"/>
<evidence type="ECO:0000313" key="4">
    <source>
        <dbReference type="EMBL" id="ODN03756.1"/>
    </source>
</evidence>
<feature type="region of interest" description="Disordered" evidence="1">
    <location>
        <begin position="921"/>
        <end position="1897"/>
    </location>
</feature>
<dbReference type="EMBL" id="LJIJ01000064">
    <property type="protein sequence ID" value="ODN03756.1"/>
    <property type="molecule type" value="Genomic_DNA"/>
</dbReference>
<comment type="caution">
    <text evidence="4">The sequence shown here is derived from an EMBL/GenBank/DDBJ whole genome shotgun (WGS) entry which is preliminary data.</text>
</comment>
<feature type="signal peptide" evidence="2">
    <location>
        <begin position="1"/>
        <end position="29"/>
    </location>
</feature>
<accession>A0A1D2NFK8</accession>
<feature type="compositionally biased region" description="Low complexity" evidence="1">
    <location>
        <begin position="1482"/>
        <end position="1503"/>
    </location>
</feature>
<gene>
    <name evidence="4" type="ORF">Ocin01_02904</name>
</gene>
<evidence type="ECO:0000256" key="1">
    <source>
        <dbReference type="SAM" id="MobiDB-lite"/>
    </source>
</evidence>
<feature type="compositionally biased region" description="Low complexity" evidence="1">
    <location>
        <begin position="934"/>
        <end position="992"/>
    </location>
</feature>
<feature type="chain" id="PRO_5008905490" evidence="2">
    <location>
        <begin position="30"/>
        <end position="1923"/>
    </location>
</feature>
<protein>
    <submittedName>
        <fullName evidence="4">Paternally-expressed protein</fullName>
    </submittedName>
</protein>
<feature type="compositionally biased region" description="Low complexity" evidence="1">
    <location>
        <begin position="1689"/>
        <end position="1774"/>
    </location>
</feature>
<dbReference type="Proteomes" id="UP000094527">
    <property type="component" value="Unassembled WGS sequence"/>
</dbReference>
<feature type="compositionally biased region" description="Low complexity" evidence="1">
    <location>
        <begin position="1565"/>
        <end position="1597"/>
    </location>
</feature>
<keyword evidence="2" id="KW-0732">Signal</keyword>
<dbReference type="Pfam" id="PF08434">
    <property type="entry name" value="CLCA"/>
    <property type="match status" value="1"/>
</dbReference>
<feature type="compositionally biased region" description="Low complexity" evidence="1">
    <location>
        <begin position="1537"/>
        <end position="1558"/>
    </location>
</feature>
<dbReference type="InterPro" id="IPR013642">
    <property type="entry name" value="CLCA_N"/>
</dbReference>
<organism evidence="4 5">
    <name type="scientific">Orchesella cincta</name>
    <name type="common">Springtail</name>
    <name type="synonym">Podura cincta</name>
    <dbReference type="NCBI Taxonomy" id="48709"/>
    <lineage>
        <taxon>Eukaryota</taxon>
        <taxon>Metazoa</taxon>
        <taxon>Ecdysozoa</taxon>
        <taxon>Arthropoda</taxon>
        <taxon>Hexapoda</taxon>
        <taxon>Collembola</taxon>
        <taxon>Entomobryomorpha</taxon>
        <taxon>Entomobryoidea</taxon>
        <taxon>Orchesellidae</taxon>
        <taxon>Orchesellinae</taxon>
        <taxon>Orchesella</taxon>
    </lineage>
</organism>
<feature type="compositionally biased region" description="Low complexity" evidence="1">
    <location>
        <begin position="1000"/>
        <end position="1475"/>
    </location>
</feature>
<dbReference type="STRING" id="48709.A0A1D2NFK8"/>
<dbReference type="OMA" id="DASCCED"/>
<evidence type="ECO:0000259" key="3">
    <source>
        <dbReference type="PROSITE" id="PS50234"/>
    </source>
</evidence>
<dbReference type="InterPro" id="IPR002035">
    <property type="entry name" value="VWF_A"/>
</dbReference>
<evidence type="ECO:0000256" key="2">
    <source>
        <dbReference type="SAM" id="SignalP"/>
    </source>
</evidence>
<keyword evidence="5" id="KW-1185">Reference proteome</keyword>
<dbReference type="NCBIfam" id="NF041940">
    <property type="entry name" value="choice_anch_X"/>
    <property type="match status" value="1"/>
</dbReference>
<reference evidence="4 5" key="1">
    <citation type="journal article" date="2016" name="Genome Biol. Evol.">
        <title>Gene Family Evolution Reflects Adaptation to Soil Environmental Stressors in the Genome of the Collembolan Orchesella cincta.</title>
        <authorList>
            <person name="Faddeeva-Vakhrusheva A."/>
            <person name="Derks M.F."/>
            <person name="Anvar S.Y."/>
            <person name="Agamennone V."/>
            <person name="Suring W."/>
            <person name="Smit S."/>
            <person name="van Straalen N.M."/>
            <person name="Roelofs D."/>
        </authorList>
    </citation>
    <scope>NUCLEOTIDE SEQUENCE [LARGE SCALE GENOMIC DNA]</scope>
    <source>
        <tissue evidence="4">Mixed pool</tissue>
    </source>
</reference>
<feature type="compositionally biased region" description="Low complexity" evidence="1">
    <location>
        <begin position="1606"/>
        <end position="1676"/>
    </location>
</feature>
<sequence length="1923" mass="203591">MLKPSYQQHASVLLIVLSALLAGLNLCDAIRLNPDGGYDIVIGIEENTPEPLNSAAFLEEIKVGVEAFSLELWKTTKKRFFINSVDVLVPPNWWTVSRFERATWQTLLGSEIRITHNIPVPNVVNPNPCGTPGLYMELPDSFFKAVRGGQFGPAGKALVNMWARYRFGVWEEHGIPGDMKFPYFYTHPSLEPKWEATGCANEEITGSFLTVDGDISDRCDPHTASGPDDDCRFIPSSSNTANSSLLHFQWMESVTEFCDEKSHNYAAPNRHNLFCGHRSVWEVIKQSADYISTTTCTETVTLPKFTILKENSSPEFYILLDRGRTITPEKVLQEVMGAMVKFIGTPSLERVNIAVGTYPHANQGKNHYYVKEEIGWAPISSVIYELQSVLEDSSNTEGPVIRDFGLAIQEVAEKIKQRNHLAGTVILVIKRGATANFFDKLTFEQEVTASIKEDNRIKIFAIETQQGVQTPYTNLQSLVQDTAGQYHSINDTMNTARKLEKFLADMQEILEQSSIMNSASSWVTQKQYTEPHETIEIPIYDTVNLVRVHLTTSRQMLESEIYLEQISGEHTSVALINRAEWNENSDMSRRLVFSYLIRDPKPGSVWSLKHGCPGEQAIDCRFFLLVTAENARPPIWLQPIPGINSMSLFSSGAINIDVSTSAEYNYLDMSYHGVKIAPFAIFAKIEMNQQRVLGLENVNALIRLGGDHSISWSVPLFDDGLVQPDVAPHDGIYSGIFTPMEDGLYSISVAASGLSGDGSFQDIRIVNHPGSLMPQDQINFGCKNSTKPRCISAVPRGSFSRVQDMMGTVAVENSATFKPGLPMKIMDFTATTLPDYGIDFEFTSPRLLGSDASPDEFRIYMAPHADNFIGSTDVTKLLIIQVGERPGTRVTSFLNAAAKAVPYYAVEAIYGEQKGGPSNVIGVVPTKEGSLPFPTTTSTQPPTTTAPSTTTEEPTTTTEEVSTTTTEMPTTTTEYPWPSTSTTTGFPTTSTTEESEDPEIPSTTDYPSTSTTSEAPSSSSSTTTEESEVPSTTSDLPSSTSTTTEVPSTSTTEDSEIPSSDLPPSSTTTEVPTSSSTTEDSEIPSTTSDLPSSSSTTTEVPSSSSSTTEESEVPSTTSDLPSSSSTTEAPTSSSTTEDSEIPSSDLPPSSTTTEASTSSSTTEDSEVPSSDLPSSSTTTEVTPSTSSTTEDSEPPSTTSDLPSSSSTTTEVPSSSTTEESEIPSSDLPPSSTTTEVPTSSSTTEDSEIPSTTSGLPSSSSTATEVPSSSSSTTEESEIPSTTSDLPSSSSTTTEASSTSTTEESEIPSSDLPPSSTTETPTSSSTTEDSEVPSTTSDLPSSSSTTTEASSTSTTEESEIPSSDLPSSSTTTEGPSTSSSTTEESEIPSSDLPPSSTTTEETPSTSSTTEDSEIPSTTSDLPSSSSSTTESSSTSSSTTTEEGEITSTTTEDSEITLTSSLSTSTSTTEPPEITSTTEDDEASSTTTERGSSTSTTSSPPITSTTEDDESTSTTEEGSSTSTTSSPPITSTTEDDEASSTTTERGSSTSTTSSPPITSTTEDDESSSTTEGGSTSTTSSPPITSDLTDPITSSTTETTTPEEDETTTDASSTTVEPTSSSTTVDPSEPTSTSTTDPSTTESESSTTTPNPTEITSSTTEFSSTTTEEFTEISSTSTTVEPPISSDLTEISSTSTTQQPSTTEDFSSSTTEVPSSSSTSEATSEIISSSTTDASSTSTTEDSSTTTETDPSSSTTVSDNPTESTTSTTQEPSSSSTTEEDGESSSTSTTSESSTTPEFTTETGSTSSTTSESPSTISDAPSSSSTTEGSSSTSSESSTSTDSSSTSTTSDAPSSSSTTTDESSSSESPSTSPEPPSSLSTSEQASSSSSTGSTDPVDSSSFRVISSHALLVILSCLSIYFNRIIS</sequence>
<feature type="compositionally biased region" description="Low complexity" evidence="1">
    <location>
        <begin position="1781"/>
        <end position="1897"/>
    </location>
</feature>
<evidence type="ECO:0000313" key="5">
    <source>
        <dbReference type="Proteomes" id="UP000094527"/>
    </source>
</evidence>
<dbReference type="PROSITE" id="PS50234">
    <property type="entry name" value="VWFA"/>
    <property type="match status" value="1"/>
</dbReference>
<name>A0A1D2NFK8_ORCCI</name>
<dbReference type="OrthoDB" id="687730at2759"/>
<feature type="compositionally biased region" description="Low complexity" evidence="1">
    <location>
        <begin position="1510"/>
        <end position="1530"/>
    </location>
</feature>
<feature type="domain" description="VWFA" evidence="3">
    <location>
        <begin position="315"/>
        <end position="506"/>
    </location>
</feature>